<proteinExistence type="predicted"/>
<dbReference type="SUPFAM" id="SSF54001">
    <property type="entry name" value="Cysteine proteinases"/>
    <property type="match status" value="1"/>
</dbReference>
<dbReference type="Gene3D" id="3.10.620.30">
    <property type="match status" value="1"/>
</dbReference>
<evidence type="ECO:0000313" key="3">
    <source>
        <dbReference type="Proteomes" id="UP000239209"/>
    </source>
</evidence>
<dbReference type="InterPro" id="IPR038765">
    <property type="entry name" value="Papain-like_cys_pep_sf"/>
</dbReference>
<protein>
    <submittedName>
        <fullName evidence="2">Transglutaminase superfamily protein</fullName>
    </submittedName>
</protein>
<dbReference type="RefSeq" id="WP_106129279.1">
    <property type="nucleotide sequence ID" value="NZ_PVZG01000013.1"/>
</dbReference>
<dbReference type="Pfam" id="PF01841">
    <property type="entry name" value="Transglut_core"/>
    <property type="match status" value="1"/>
</dbReference>
<dbReference type="Proteomes" id="UP000239209">
    <property type="component" value="Unassembled WGS sequence"/>
</dbReference>
<organism evidence="2 3">
    <name type="scientific">Pseudosporangium ferrugineum</name>
    <dbReference type="NCBI Taxonomy" id="439699"/>
    <lineage>
        <taxon>Bacteria</taxon>
        <taxon>Bacillati</taxon>
        <taxon>Actinomycetota</taxon>
        <taxon>Actinomycetes</taxon>
        <taxon>Micromonosporales</taxon>
        <taxon>Micromonosporaceae</taxon>
        <taxon>Pseudosporangium</taxon>
    </lineage>
</organism>
<name>A0A2T0RU93_9ACTN</name>
<accession>A0A2T0RU93</accession>
<gene>
    <name evidence="2" type="ORF">CLV70_113136</name>
</gene>
<dbReference type="InterPro" id="IPR002931">
    <property type="entry name" value="Transglutaminase-like"/>
</dbReference>
<sequence>MADRDHRRQTAYSDPRAYAQLVSALPATVPELGAVVRNVLVHYRGGLDFPPDRLEEIESRWVDRMIGHDQRRFPGVPLARERAPEERVVGCCRDFTLLTVATLRLHGVPARSRVGFADYLQPEFHVDHVITEWWDGSRWIAADTEFDPAAGLPVDPLDVPLADGGLVPASRVWQAFRRGELDPSTYGVGPGVPIGGGWFIRDYVLHEAAHRYGDELLLWDRFGAMSHDLDGDLGLIDEVAALLVAADAGDEAAERRLAGWYATDDRLHPGPAIVSESPRGSVTKVDLAARA</sequence>
<reference evidence="2 3" key="1">
    <citation type="submission" date="2018-03" db="EMBL/GenBank/DDBJ databases">
        <title>Genomic Encyclopedia of Archaeal and Bacterial Type Strains, Phase II (KMG-II): from individual species to whole genera.</title>
        <authorList>
            <person name="Goeker M."/>
        </authorList>
    </citation>
    <scope>NUCLEOTIDE SEQUENCE [LARGE SCALE GENOMIC DNA]</scope>
    <source>
        <strain evidence="2 3">DSM 45348</strain>
    </source>
</reference>
<dbReference type="AlphaFoldDB" id="A0A2T0RU93"/>
<feature type="domain" description="Transglutaminase-like" evidence="1">
    <location>
        <begin position="89"/>
        <end position="143"/>
    </location>
</feature>
<comment type="caution">
    <text evidence="2">The sequence shown here is derived from an EMBL/GenBank/DDBJ whole genome shotgun (WGS) entry which is preliminary data.</text>
</comment>
<evidence type="ECO:0000259" key="1">
    <source>
        <dbReference type="Pfam" id="PF01841"/>
    </source>
</evidence>
<dbReference type="OrthoDB" id="148799at2"/>
<dbReference type="EMBL" id="PVZG01000013">
    <property type="protein sequence ID" value="PRY24698.1"/>
    <property type="molecule type" value="Genomic_DNA"/>
</dbReference>
<evidence type="ECO:0000313" key="2">
    <source>
        <dbReference type="EMBL" id="PRY24698.1"/>
    </source>
</evidence>
<keyword evidence="3" id="KW-1185">Reference proteome</keyword>